<gene>
    <name evidence="3" type="ORF">PPRIM_AZ9-3.1.T1170012</name>
</gene>
<accession>A0A8S1PGM1</accession>
<dbReference type="PANTHER" id="PTHR48094:SF12">
    <property type="entry name" value="PARKINSON DISEASE PROTEIN 7 HOMOLOG"/>
    <property type="match status" value="1"/>
</dbReference>
<protein>
    <recommendedName>
        <fullName evidence="2">DJ-1/PfpI domain-containing protein</fullName>
    </recommendedName>
</protein>
<evidence type="ECO:0000259" key="2">
    <source>
        <dbReference type="Pfam" id="PF01965"/>
    </source>
</evidence>
<reference evidence="3" key="1">
    <citation type="submission" date="2021-01" db="EMBL/GenBank/DDBJ databases">
        <authorList>
            <consortium name="Genoscope - CEA"/>
            <person name="William W."/>
        </authorList>
    </citation>
    <scope>NUCLEOTIDE SEQUENCE</scope>
</reference>
<dbReference type="FunFam" id="3.40.50.880:FF:000015">
    <property type="entry name" value="Protein DJ-1 homolog C"/>
    <property type="match status" value="1"/>
</dbReference>
<dbReference type="CDD" id="cd03135">
    <property type="entry name" value="GATase1_DJ-1"/>
    <property type="match status" value="1"/>
</dbReference>
<organism evidence="3 4">
    <name type="scientific">Paramecium primaurelia</name>
    <dbReference type="NCBI Taxonomy" id="5886"/>
    <lineage>
        <taxon>Eukaryota</taxon>
        <taxon>Sar</taxon>
        <taxon>Alveolata</taxon>
        <taxon>Ciliophora</taxon>
        <taxon>Intramacronucleata</taxon>
        <taxon>Oligohymenophorea</taxon>
        <taxon>Peniculida</taxon>
        <taxon>Parameciidae</taxon>
        <taxon>Paramecium</taxon>
    </lineage>
</organism>
<dbReference type="AlphaFoldDB" id="A0A8S1PGM1"/>
<comment type="caution">
    <text evidence="3">The sequence shown here is derived from an EMBL/GenBank/DDBJ whole genome shotgun (WGS) entry which is preliminary data.</text>
</comment>
<dbReference type="EMBL" id="CAJJDM010000120">
    <property type="protein sequence ID" value="CAD8101893.1"/>
    <property type="molecule type" value="Genomic_DNA"/>
</dbReference>
<dbReference type="NCBIfam" id="TIGR01383">
    <property type="entry name" value="not_thiJ"/>
    <property type="match status" value="1"/>
</dbReference>
<evidence type="ECO:0000256" key="1">
    <source>
        <dbReference type="ARBA" id="ARBA00022737"/>
    </source>
</evidence>
<proteinExistence type="predicted"/>
<dbReference type="InterPro" id="IPR050325">
    <property type="entry name" value="Prot/Nucl_acid_deglycase"/>
</dbReference>
<name>A0A8S1PGM1_PARPR</name>
<dbReference type="GO" id="GO:1903189">
    <property type="term" value="P:glyoxal metabolic process"/>
    <property type="evidence" value="ECO:0007669"/>
    <property type="project" value="TreeGrafter"/>
</dbReference>
<dbReference type="PANTHER" id="PTHR48094">
    <property type="entry name" value="PROTEIN/NUCLEIC ACID DEGLYCASE DJ-1-RELATED"/>
    <property type="match status" value="1"/>
</dbReference>
<feature type="domain" description="DJ-1/PfpI" evidence="2">
    <location>
        <begin position="6"/>
        <end position="174"/>
    </location>
</feature>
<dbReference type="GO" id="GO:0005737">
    <property type="term" value="C:cytoplasm"/>
    <property type="evidence" value="ECO:0007669"/>
    <property type="project" value="TreeGrafter"/>
</dbReference>
<dbReference type="InterPro" id="IPR002818">
    <property type="entry name" value="DJ-1/PfpI"/>
</dbReference>
<keyword evidence="1" id="KW-0677">Repeat</keyword>
<evidence type="ECO:0000313" key="3">
    <source>
        <dbReference type="EMBL" id="CAD8101893.1"/>
    </source>
</evidence>
<keyword evidence="4" id="KW-1185">Reference proteome</keyword>
<evidence type="ECO:0000313" key="4">
    <source>
        <dbReference type="Proteomes" id="UP000688137"/>
    </source>
</evidence>
<dbReference type="Pfam" id="PF01965">
    <property type="entry name" value="DJ-1_PfpI"/>
    <property type="match status" value="1"/>
</dbReference>
<dbReference type="OMA" id="KATCYPG"/>
<dbReference type="Proteomes" id="UP000688137">
    <property type="component" value="Unassembled WGS sequence"/>
</dbReference>
<dbReference type="InterPro" id="IPR006287">
    <property type="entry name" value="DJ-1"/>
</dbReference>
<sequence length="193" mass="21204">MQNQNKQVLVPVGDGCEEIETVAIIDILRRANIDVTFASIKPVEDEKAPLIVGRSGISFICDTYLTETVLKQQFDLIALPGGLSNAQSLGTHQPLLDRLRQQQEEGKWIAAICASPQLVLDKNGFMINSTGTCHPAHVQDYKGQFSEDRVHVSNKFITSRSPGTAIEFALALVELLVDQHTAVQLAKSLLVKR</sequence>